<dbReference type="AlphaFoldDB" id="A0AAD4SR71"/>
<reference evidence="1" key="1">
    <citation type="submission" date="2022-04" db="EMBL/GenBank/DDBJ databases">
        <title>A functionally conserved STORR gene fusion in Papaver species that diverged 16.8 million years ago.</title>
        <authorList>
            <person name="Catania T."/>
        </authorList>
    </citation>
    <scope>NUCLEOTIDE SEQUENCE</scope>
    <source>
        <strain evidence="1">S-188037</strain>
    </source>
</reference>
<name>A0AAD4SR71_9MAGN</name>
<keyword evidence="2" id="KW-1185">Reference proteome</keyword>
<dbReference type="Proteomes" id="UP001202328">
    <property type="component" value="Unassembled WGS sequence"/>
</dbReference>
<sequence>MGPIMEVSLGNKLIENSALISSKSLMTPLALLRLILQFRFKLAKIFADFSNHHTGCSRCVSAVGLGSRSFTSTKCKKAAFPVIKRISLGRGLSPVDFYDFWVLIANGNVSGRFHKVCNLC</sequence>
<accession>A0AAD4SR71</accession>
<evidence type="ECO:0000313" key="2">
    <source>
        <dbReference type="Proteomes" id="UP001202328"/>
    </source>
</evidence>
<evidence type="ECO:0000313" key="1">
    <source>
        <dbReference type="EMBL" id="KAI3919128.1"/>
    </source>
</evidence>
<protein>
    <submittedName>
        <fullName evidence="1">Uncharacterized protein</fullName>
    </submittedName>
</protein>
<comment type="caution">
    <text evidence="1">The sequence shown here is derived from an EMBL/GenBank/DDBJ whole genome shotgun (WGS) entry which is preliminary data.</text>
</comment>
<organism evidence="1 2">
    <name type="scientific">Papaver atlanticum</name>
    <dbReference type="NCBI Taxonomy" id="357466"/>
    <lineage>
        <taxon>Eukaryota</taxon>
        <taxon>Viridiplantae</taxon>
        <taxon>Streptophyta</taxon>
        <taxon>Embryophyta</taxon>
        <taxon>Tracheophyta</taxon>
        <taxon>Spermatophyta</taxon>
        <taxon>Magnoliopsida</taxon>
        <taxon>Ranunculales</taxon>
        <taxon>Papaveraceae</taxon>
        <taxon>Papaveroideae</taxon>
        <taxon>Papaver</taxon>
    </lineage>
</organism>
<gene>
    <name evidence="1" type="ORF">MKW98_016681</name>
</gene>
<proteinExistence type="predicted"/>
<dbReference type="EMBL" id="JAJJMB010008936">
    <property type="protein sequence ID" value="KAI3919128.1"/>
    <property type="molecule type" value="Genomic_DNA"/>
</dbReference>